<protein>
    <recommendedName>
        <fullName evidence="3">Inheritance of peroxisomes protein 2</fullName>
    </recommendedName>
</protein>
<comment type="subcellular location">
    <subcellularLocation>
        <location evidence="1">Peroxisome membrane</location>
        <topology evidence="1">Single-pass membrane protein</topology>
    </subcellularLocation>
</comment>
<reference evidence="11 12" key="1">
    <citation type="journal article" date="2011" name="Proc. Natl. Acad. Sci. U.S.A.">
        <title>Evolutionary erosion of yeast sex chromosomes by mating-type switching accidents.</title>
        <authorList>
            <person name="Gordon J.L."/>
            <person name="Armisen D."/>
            <person name="Proux-Wera E."/>
            <person name="Oheigeartaigh S.S."/>
            <person name="Byrne K.P."/>
            <person name="Wolfe K.H."/>
        </authorList>
    </citation>
    <scope>NUCLEOTIDE SEQUENCE [LARGE SCALE GENOMIC DNA]</scope>
    <source>
        <strain evidence="12">ATCC 10597 / BCRC 20456 / CBS 421 / NBRC 0211 / NRRL Y-12639</strain>
    </source>
</reference>
<keyword evidence="12" id="KW-1185">Reference proteome</keyword>
<sequence>MSRDEELHLSGLQIFTPWAHRNNKSSNHSIMSDSYSYSTAPSDIGSPLVNSPLTKFVDWENTDPKMTSKIGSRVSSPRTPCIDKFSRRIQLKNLIVTIFKTIPSRSEEQFLEEFKYLIVTCPFLYDLNKEKPLKPKQSVFNFKRNIDGITTSHNCADTMTYLLPTNLGRFRKSSANNRYQLYSTINYLSILLDCRFILRRLKRRKLRSRQEHIIMQRVVVMILMLIYLAIEQRYCHIEYLKYRNILSLKLFLNSLQYFDAMLNKFHLRFKELSIYKPLSIVEELRYNKITDTSSSNLMTVEELLIASFDQLYYHLKHSIYELLPISNIHEITKYCELYNISLTDLFYSINRKVSTIEEKSFRVRHIKRLFLCILLSIQSRFQAAKNISPLESPLSPIFAEFSSPIDNHVACISNIRRIETVTRALRKLNCTLQALSSTMSDYKHYLLMSSEIPDISIHSPYPESENQLNHTPSHIHQTLNALKKIETIILSQPSKAGRTSATSSILHEVDKIHDIWSGEQTCEIDGTTRKQGKYGTSSSSRIMSQGSKNGFHLDVFKTTPKLPEPVVNINEVVEFKTVADQYVPDDDADETELSYGFEDNVDEETHEETHEEMGQYTHFKTIKQLTDEELRNQLNAKIHKLSLENKKSRETLRTQKSFELLRHHDDDRKVHTLGRYPFKEESIPVIYELKRYHE</sequence>
<evidence type="ECO:0000256" key="9">
    <source>
        <dbReference type="ARBA" id="ARBA00023180"/>
    </source>
</evidence>
<proteinExistence type="inferred from homology"/>
<dbReference type="InterPro" id="IPR026859">
    <property type="entry name" value="Myosin-bd"/>
</dbReference>
<dbReference type="GO" id="GO:0005778">
    <property type="term" value="C:peroxisomal membrane"/>
    <property type="evidence" value="ECO:0007669"/>
    <property type="project" value="UniProtKB-SubCell"/>
</dbReference>
<dbReference type="STRING" id="1071378.G0WFD2"/>
<dbReference type="RefSeq" id="XP_003671736.1">
    <property type="nucleotide sequence ID" value="XM_003671688.1"/>
</dbReference>
<evidence type="ECO:0000313" key="11">
    <source>
        <dbReference type="EMBL" id="CCD26493.1"/>
    </source>
</evidence>
<dbReference type="OMA" id="FQYTIIA"/>
<evidence type="ECO:0000256" key="1">
    <source>
        <dbReference type="ARBA" id="ARBA00004549"/>
    </source>
</evidence>
<keyword evidence="9" id="KW-0325">Glycoprotein</keyword>
<dbReference type="Pfam" id="PF12632">
    <property type="entry name" value="Vezatin"/>
    <property type="match status" value="1"/>
</dbReference>
<evidence type="ECO:0000256" key="3">
    <source>
        <dbReference type="ARBA" id="ARBA00021399"/>
    </source>
</evidence>
<dbReference type="GeneID" id="11496024"/>
<comment type="similarity">
    <text evidence="2">Belongs to the INP2 family.</text>
</comment>
<dbReference type="AlphaFoldDB" id="G0WFD2"/>
<dbReference type="InterPro" id="IPR026235">
    <property type="entry name" value="INP2"/>
</dbReference>
<evidence type="ECO:0000256" key="6">
    <source>
        <dbReference type="ARBA" id="ARBA00023136"/>
    </source>
</evidence>
<dbReference type="GO" id="GO:0045033">
    <property type="term" value="P:peroxisome inheritance"/>
    <property type="evidence" value="ECO:0007669"/>
    <property type="project" value="InterPro"/>
</dbReference>
<name>G0WFD2_NAUDC</name>
<organism evidence="11 12">
    <name type="scientific">Naumovozyma dairenensis (strain ATCC 10597 / BCRC 20456 / CBS 421 / NBRC 0211 / NRRL Y-12639)</name>
    <name type="common">Saccharomyces dairenensis</name>
    <dbReference type="NCBI Taxonomy" id="1071378"/>
    <lineage>
        <taxon>Eukaryota</taxon>
        <taxon>Fungi</taxon>
        <taxon>Dikarya</taxon>
        <taxon>Ascomycota</taxon>
        <taxon>Saccharomycotina</taxon>
        <taxon>Saccharomycetes</taxon>
        <taxon>Saccharomycetales</taxon>
        <taxon>Saccharomycetaceae</taxon>
        <taxon>Naumovozyma</taxon>
    </lineage>
</organism>
<evidence type="ECO:0000259" key="10">
    <source>
        <dbReference type="Pfam" id="PF12632"/>
    </source>
</evidence>
<dbReference type="OrthoDB" id="4045067at2759"/>
<evidence type="ECO:0000256" key="4">
    <source>
        <dbReference type="ARBA" id="ARBA00022692"/>
    </source>
</evidence>
<keyword evidence="6" id="KW-0472">Membrane</keyword>
<dbReference type="eggNOG" id="ENOG502QR0E">
    <property type="taxonomic scope" value="Eukaryota"/>
</dbReference>
<evidence type="ECO:0000313" key="12">
    <source>
        <dbReference type="Proteomes" id="UP000000689"/>
    </source>
</evidence>
<keyword evidence="4" id="KW-0812">Transmembrane</keyword>
<evidence type="ECO:0000256" key="2">
    <source>
        <dbReference type="ARBA" id="ARBA00007231"/>
    </source>
</evidence>
<dbReference type="PRINTS" id="PR02104">
    <property type="entry name" value="INPROXISOME2"/>
</dbReference>
<keyword evidence="5" id="KW-1133">Transmembrane helix</keyword>
<gene>
    <name evidence="11" type="primary">NDAI0H03200</name>
    <name evidence="11" type="ordered locus">NDAI_0H03200</name>
</gene>
<evidence type="ECO:0000256" key="5">
    <source>
        <dbReference type="ARBA" id="ARBA00022989"/>
    </source>
</evidence>
<evidence type="ECO:0000256" key="7">
    <source>
        <dbReference type="ARBA" id="ARBA00023140"/>
    </source>
</evidence>
<dbReference type="Proteomes" id="UP000000689">
    <property type="component" value="Chromosome 8"/>
</dbReference>
<keyword evidence="7" id="KW-0576">Peroxisome</keyword>
<dbReference type="KEGG" id="ndi:NDAI_0H03200"/>
<dbReference type="HOGENOM" id="CLU_024345_0_0_1"/>
<keyword evidence="8" id="KW-0675">Receptor</keyword>
<accession>G0WFD2</accession>
<dbReference type="EMBL" id="HE580274">
    <property type="protein sequence ID" value="CCD26493.1"/>
    <property type="molecule type" value="Genomic_DNA"/>
</dbReference>
<evidence type="ECO:0000256" key="8">
    <source>
        <dbReference type="ARBA" id="ARBA00023170"/>
    </source>
</evidence>
<feature type="domain" description="Myosin-binding" evidence="10">
    <location>
        <begin position="187"/>
        <end position="418"/>
    </location>
</feature>
<dbReference type="GO" id="GO:0017022">
    <property type="term" value="F:myosin binding"/>
    <property type="evidence" value="ECO:0007669"/>
    <property type="project" value="InterPro"/>
</dbReference>